<dbReference type="EMBL" id="GG749412">
    <property type="protein sequence ID" value="KMW66892.1"/>
    <property type="molecule type" value="Genomic_DNA"/>
</dbReference>
<evidence type="ECO:0000313" key="1">
    <source>
        <dbReference type="EMBL" id="KMW66892.1"/>
    </source>
</evidence>
<name>A0A0J9ELA3_AJEDA</name>
<protein>
    <submittedName>
        <fullName evidence="1">Uncharacterized protein</fullName>
    </submittedName>
</protein>
<sequence>MYFVTLNSLAARLFPMEMRFVWLGLSWTWAWRLQKIDPLSLFSLIEISQCFVRRRGQLLFPSRLRQASVYYGKRHVFVGLRSTHYWSDSRDTLLCILLLGDKSQKSQEATIPYRVGCISLSLRSKSYSKQSDCCQHR</sequence>
<organism evidence="1">
    <name type="scientific">Ajellomyces dermatitidis (strain ATCC 18188 / CBS 674.68)</name>
    <name type="common">Blastomyces dermatitidis</name>
    <dbReference type="NCBI Taxonomy" id="653446"/>
    <lineage>
        <taxon>Eukaryota</taxon>
        <taxon>Fungi</taxon>
        <taxon>Dikarya</taxon>
        <taxon>Ascomycota</taxon>
        <taxon>Pezizomycotina</taxon>
        <taxon>Eurotiomycetes</taxon>
        <taxon>Eurotiomycetidae</taxon>
        <taxon>Onygenales</taxon>
        <taxon>Ajellomycetaceae</taxon>
        <taxon>Blastomyces</taxon>
    </lineage>
</organism>
<gene>
    <name evidence="1" type="ORF">BDDG_11773</name>
</gene>
<proteinExistence type="predicted"/>
<dbReference type="Proteomes" id="UP000007802">
    <property type="component" value="Unassembled WGS sequence"/>
</dbReference>
<accession>A0A0J9ELA3</accession>
<dbReference type="AlphaFoldDB" id="A0A0J9ELA3"/>
<reference evidence="1" key="1">
    <citation type="submission" date="2010-03" db="EMBL/GenBank/DDBJ databases">
        <title>Annotation of Blastomyces dermatitidis strain ATCC 18188.</title>
        <authorList>
            <consortium name="The Broad Institute Genome Sequencing Platform"/>
            <consortium name="Broad Institute Genome Sequencing Center for Infectious Disease."/>
            <person name="Cuomo C."/>
            <person name="Klein B."/>
            <person name="Sullivan T."/>
            <person name="Heitman J."/>
            <person name="Young S."/>
            <person name="Zeng Q."/>
            <person name="Gargeya S."/>
            <person name="Alvarado L."/>
            <person name="Berlin A.M."/>
            <person name="Chapman S.B."/>
            <person name="Chen Z."/>
            <person name="Freedman E."/>
            <person name="Gellesch M."/>
            <person name="Goldberg J."/>
            <person name="Griggs A."/>
            <person name="Gujja S."/>
            <person name="Heilman E."/>
            <person name="Heiman D."/>
            <person name="Howarth C."/>
            <person name="Mehta T."/>
            <person name="Neiman D."/>
            <person name="Pearson M."/>
            <person name="Roberts A."/>
            <person name="Saif S."/>
            <person name="Shea T."/>
            <person name="Shenoy N."/>
            <person name="Sisk P."/>
            <person name="Stolte C."/>
            <person name="Sykes S."/>
            <person name="White J."/>
            <person name="Yandava C."/>
            <person name="Haas B."/>
            <person name="Nusbaum C."/>
            <person name="Birren B."/>
        </authorList>
    </citation>
    <scope>NUCLEOTIDE SEQUENCE</scope>
    <source>
        <strain evidence="1">ATCC 18188</strain>
    </source>
</reference>